<dbReference type="AlphaFoldDB" id="A0AA37GY81"/>
<sequence>MVDKNWDCINDQKFLLIHLIILRLNSKSLAAELEENPNAVHLKDAQGPTARAQKEDMKLLHVSLLVVRDA</sequence>
<organism evidence="1 2">
    <name type="scientific">Colletotrichum liriopes</name>
    <dbReference type="NCBI Taxonomy" id="708192"/>
    <lineage>
        <taxon>Eukaryota</taxon>
        <taxon>Fungi</taxon>
        <taxon>Dikarya</taxon>
        <taxon>Ascomycota</taxon>
        <taxon>Pezizomycotina</taxon>
        <taxon>Sordariomycetes</taxon>
        <taxon>Hypocreomycetidae</taxon>
        <taxon>Glomerellales</taxon>
        <taxon>Glomerellaceae</taxon>
        <taxon>Colletotrichum</taxon>
        <taxon>Colletotrichum spaethianum species complex</taxon>
    </lineage>
</organism>
<evidence type="ECO:0000313" key="2">
    <source>
        <dbReference type="Proteomes" id="UP001055172"/>
    </source>
</evidence>
<proteinExistence type="predicted"/>
<comment type="caution">
    <text evidence="1">The sequence shown here is derived from an EMBL/GenBank/DDBJ whole genome shotgun (WGS) entry which is preliminary data.</text>
</comment>
<keyword evidence="2" id="KW-1185">Reference proteome</keyword>
<dbReference type="Proteomes" id="UP001055172">
    <property type="component" value="Unassembled WGS sequence"/>
</dbReference>
<name>A0AA37GY81_9PEZI</name>
<protein>
    <submittedName>
        <fullName evidence="1">Uncharacterized protein</fullName>
    </submittedName>
</protein>
<gene>
    <name evidence="1" type="ORF">ColLi_12346</name>
</gene>
<dbReference type="EMBL" id="BPPX01000042">
    <property type="protein sequence ID" value="GJC89508.1"/>
    <property type="molecule type" value="Genomic_DNA"/>
</dbReference>
<accession>A0AA37GY81</accession>
<evidence type="ECO:0000313" key="1">
    <source>
        <dbReference type="EMBL" id="GJC89508.1"/>
    </source>
</evidence>
<reference evidence="1 2" key="1">
    <citation type="submission" date="2021-07" db="EMBL/GenBank/DDBJ databases">
        <title>Genome data of Colletotrichum spaethianum.</title>
        <authorList>
            <person name="Utami Y.D."/>
            <person name="Hiruma K."/>
        </authorList>
    </citation>
    <scope>NUCLEOTIDE SEQUENCE [LARGE SCALE GENOMIC DNA]</scope>
    <source>
        <strain evidence="1 2">MAFF 242679</strain>
    </source>
</reference>